<sequence length="352" mass="37356">MQKRVTYWAVLSLVVAFVISGCTARVDAGSMAERGPDEFYVDLPPVVIDYGPDGTASVGGLSHMVVGNVEKPPGMVYVPEPGVRLGLATILYGLSLPPLWVQHFTASDLQHLRVANGDEGILLFANGQRIPSLVWEEEGLAATGQAVSALGLGVPALNKVLPLVRNFDLGVVLRFPVQEGAELIPLSGVEESEEVTMARMLQQQVLETFGGALPTIDVPILYHADGSWTLGELSDVDWTVLTSTPFYALRLPPELISGLTDSGIYTVTLTTDPDGIHISLNGIGLPYLSWGSGEVQNVLALSKQLGVFDSVSALVPGADMASVLSLVENLLPIIQATNANITIYLPGSEMGN</sequence>
<organism evidence="1">
    <name type="scientific">Caldilineaceae bacterium SB0661_bin_32</name>
    <dbReference type="NCBI Taxonomy" id="2605255"/>
    <lineage>
        <taxon>Bacteria</taxon>
        <taxon>Bacillati</taxon>
        <taxon>Chloroflexota</taxon>
        <taxon>Caldilineae</taxon>
        <taxon>Caldilineales</taxon>
        <taxon>Caldilineaceae</taxon>
    </lineage>
</organism>
<dbReference type="AlphaFoldDB" id="A0A6B1D697"/>
<dbReference type="EMBL" id="VXMH01000055">
    <property type="protein sequence ID" value="MYC95450.1"/>
    <property type="molecule type" value="Genomic_DNA"/>
</dbReference>
<accession>A0A6B1D697</accession>
<name>A0A6B1D697_9CHLR</name>
<gene>
    <name evidence="1" type="ORF">F4X14_10810</name>
</gene>
<evidence type="ECO:0000313" key="1">
    <source>
        <dbReference type="EMBL" id="MYC95450.1"/>
    </source>
</evidence>
<dbReference type="PROSITE" id="PS51257">
    <property type="entry name" value="PROKAR_LIPOPROTEIN"/>
    <property type="match status" value="1"/>
</dbReference>
<comment type="caution">
    <text evidence="1">The sequence shown here is derived from an EMBL/GenBank/DDBJ whole genome shotgun (WGS) entry which is preliminary data.</text>
</comment>
<proteinExistence type="predicted"/>
<reference evidence="1" key="1">
    <citation type="submission" date="2019-09" db="EMBL/GenBank/DDBJ databases">
        <title>Characterisation of the sponge microbiome using genome-centric metagenomics.</title>
        <authorList>
            <person name="Engelberts J.P."/>
            <person name="Robbins S.J."/>
            <person name="De Goeij J.M."/>
            <person name="Aranda M."/>
            <person name="Bell S.C."/>
            <person name="Webster N.S."/>
        </authorList>
    </citation>
    <scope>NUCLEOTIDE SEQUENCE</scope>
    <source>
        <strain evidence="1">SB0661_bin_32</strain>
    </source>
</reference>
<protein>
    <submittedName>
        <fullName evidence="1">Uncharacterized protein</fullName>
    </submittedName>
</protein>